<dbReference type="AlphaFoldDB" id="A0AAV7XGI8"/>
<accession>A0AAV7XGI8</accession>
<name>A0AAV7XGI8_9NEOP</name>
<dbReference type="Proteomes" id="UP001075354">
    <property type="component" value="Chromosome 9"/>
</dbReference>
<feature type="region of interest" description="Disordered" evidence="1">
    <location>
        <begin position="119"/>
        <end position="153"/>
    </location>
</feature>
<evidence type="ECO:0000256" key="2">
    <source>
        <dbReference type="SAM" id="SignalP"/>
    </source>
</evidence>
<evidence type="ECO:0000313" key="3">
    <source>
        <dbReference type="EMBL" id="KAJ1524091.1"/>
    </source>
</evidence>
<comment type="caution">
    <text evidence="3">The sequence shown here is derived from an EMBL/GenBank/DDBJ whole genome shotgun (WGS) entry which is preliminary data.</text>
</comment>
<feature type="signal peptide" evidence="2">
    <location>
        <begin position="1"/>
        <end position="22"/>
    </location>
</feature>
<dbReference type="EMBL" id="JAPTSV010000009">
    <property type="protein sequence ID" value="KAJ1524091.1"/>
    <property type="molecule type" value="Genomic_DNA"/>
</dbReference>
<feature type="compositionally biased region" description="Gly residues" evidence="1">
    <location>
        <begin position="140"/>
        <end position="153"/>
    </location>
</feature>
<evidence type="ECO:0000313" key="4">
    <source>
        <dbReference type="Proteomes" id="UP001075354"/>
    </source>
</evidence>
<protein>
    <submittedName>
        <fullName evidence="3">Uncharacterized protein</fullName>
    </submittedName>
</protein>
<proteinExistence type="predicted"/>
<keyword evidence="2" id="KW-0732">Signal</keyword>
<gene>
    <name evidence="3" type="ORF">ONE63_010627</name>
</gene>
<feature type="compositionally biased region" description="Low complexity" evidence="1">
    <location>
        <begin position="125"/>
        <end position="139"/>
    </location>
</feature>
<evidence type="ECO:0000256" key="1">
    <source>
        <dbReference type="SAM" id="MobiDB-lite"/>
    </source>
</evidence>
<organism evidence="3 4">
    <name type="scientific">Megalurothrips usitatus</name>
    <name type="common">bean blossom thrips</name>
    <dbReference type="NCBI Taxonomy" id="439358"/>
    <lineage>
        <taxon>Eukaryota</taxon>
        <taxon>Metazoa</taxon>
        <taxon>Ecdysozoa</taxon>
        <taxon>Arthropoda</taxon>
        <taxon>Hexapoda</taxon>
        <taxon>Insecta</taxon>
        <taxon>Pterygota</taxon>
        <taxon>Neoptera</taxon>
        <taxon>Paraneoptera</taxon>
        <taxon>Thysanoptera</taxon>
        <taxon>Terebrantia</taxon>
        <taxon>Thripoidea</taxon>
        <taxon>Thripidae</taxon>
        <taxon>Megalurothrips</taxon>
    </lineage>
</organism>
<keyword evidence="4" id="KW-1185">Reference proteome</keyword>
<feature type="chain" id="PRO_5043462548" evidence="2">
    <location>
        <begin position="23"/>
        <end position="153"/>
    </location>
</feature>
<reference evidence="3" key="1">
    <citation type="submission" date="2022-12" db="EMBL/GenBank/DDBJ databases">
        <title>Chromosome-level genome assembly of the bean flower thrips Megalurothrips usitatus.</title>
        <authorList>
            <person name="Ma L."/>
            <person name="Liu Q."/>
            <person name="Li H."/>
            <person name="Cai W."/>
        </authorList>
    </citation>
    <scope>NUCLEOTIDE SEQUENCE</scope>
    <source>
        <strain evidence="3">Cailab_2022a</strain>
    </source>
</reference>
<sequence>MADIEKWSHLLVGLLCVTNALTLPSERKAPKLEMSEGGMKDSRGLVVSTDHTSEGKSVRFFGGMPSFGNPNTGLFQGPLGYNMGGFPSYPYPPPYGYMGGPMNFGGYYPTSPNFYGNSFGGYSTQQQQQQQQQMSQMGAGSAGVGGFQPPFGG</sequence>